<evidence type="ECO:0000313" key="12">
    <source>
        <dbReference type="Proteomes" id="UP000664601"/>
    </source>
</evidence>
<evidence type="ECO:0000256" key="5">
    <source>
        <dbReference type="ARBA" id="ARBA00023244"/>
    </source>
</evidence>
<reference evidence="11 12" key="1">
    <citation type="submission" date="2021-03" db="EMBL/GenBank/DDBJ databases">
        <title>Enterococcal diversity collection.</title>
        <authorList>
            <person name="Gilmore M.S."/>
            <person name="Schwartzman J."/>
            <person name="Van Tyne D."/>
            <person name="Martin M."/>
            <person name="Earl A.M."/>
            <person name="Manson A.L."/>
            <person name="Straub T."/>
            <person name="Salamzade R."/>
            <person name="Saavedra J."/>
            <person name="Lebreton F."/>
            <person name="Prichula J."/>
            <person name="Schaufler K."/>
            <person name="Gaca A."/>
            <person name="Sgardioli B."/>
            <person name="Wagenaar J."/>
            <person name="Strong T."/>
        </authorList>
    </citation>
    <scope>NUCLEOTIDE SEQUENCE [LARGE SCALE GENOMIC DNA]</scope>
    <source>
        <strain evidence="11 12">669A</strain>
    </source>
</reference>
<evidence type="ECO:0000256" key="4">
    <source>
        <dbReference type="ARBA" id="ARBA00023239"/>
    </source>
</evidence>
<evidence type="ECO:0000256" key="6">
    <source>
        <dbReference type="ARBA" id="ARBA00037589"/>
    </source>
</evidence>
<dbReference type="Gene3D" id="3.40.50.10090">
    <property type="match status" value="2"/>
</dbReference>
<keyword evidence="5 9" id="KW-0627">Porphyrin biosynthesis</keyword>
<comment type="caution">
    <text evidence="11">The sequence shown here is derived from an EMBL/GenBank/DDBJ whole genome shotgun (WGS) entry which is preliminary data.</text>
</comment>
<comment type="catalytic activity">
    <reaction evidence="8 9">
        <text>hydroxymethylbilane = uroporphyrinogen III + H2O</text>
        <dbReference type="Rhea" id="RHEA:18965"/>
        <dbReference type="ChEBI" id="CHEBI:15377"/>
        <dbReference type="ChEBI" id="CHEBI:57308"/>
        <dbReference type="ChEBI" id="CHEBI:57845"/>
        <dbReference type="EC" id="4.2.1.75"/>
    </reaction>
</comment>
<evidence type="ECO:0000256" key="2">
    <source>
        <dbReference type="ARBA" id="ARBA00008133"/>
    </source>
</evidence>
<sequence length="231" mass="26555">MPEVIRQALVQREVDVIDIPMNRTQAVPCSALEQAYDWLFFTSVNAVRYFDFDQLLPQAKILAIGNQTTKVLKECGLPVDFQPKEGFSEGLVSEWMATVTEPQRVFWPHSLRARRVIYDSLTKGGHTVLEQVIYTNEFVAEDRKQLIQLLKEDRLDYVLFASPSAWESFYETVSQLADLPEVFWENLRIAAIGPVTAKAIEKEGQSVAIQPKVYDMQHLYQCLLEEIKLKE</sequence>
<dbReference type="Proteomes" id="UP000664601">
    <property type="component" value="Unassembled WGS sequence"/>
</dbReference>
<comment type="pathway">
    <text evidence="1 9">Porphyrin-containing compound metabolism; protoporphyrin-IX biosynthesis; coproporphyrinogen-III from 5-aminolevulinate: step 3/4.</text>
</comment>
<protein>
    <recommendedName>
        <fullName evidence="7 9">Uroporphyrinogen-III synthase</fullName>
        <ecNumber evidence="3 9">4.2.1.75</ecNumber>
    </recommendedName>
</protein>
<evidence type="ECO:0000256" key="7">
    <source>
        <dbReference type="ARBA" id="ARBA00040167"/>
    </source>
</evidence>
<dbReference type="RefSeq" id="WP_207674982.1">
    <property type="nucleotide sequence ID" value="NZ_JAFREM010000029.1"/>
</dbReference>
<dbReference type="EC" id="4.2.1.75" evidence="3 9"/>
<dbReference type="SUPFAM" id="SSF69618">
    <property type="entry name" value="HemD-like"/>
    <property type="match status" value="1"/>
</dbReference>
<gene>
    <name evidence="11" type="ORF">JZO70_17590</name>
</gene>
<name>A0ABS3LEC7_9ENTE</name>
<feature type="domain" description="Tetrapyrrole biosynthesis uroporphyrinogen III synthase" evidence="10">
    <location>
        <begin position="5"/>
        <end position="220"/>
    </location>
</feature>
<keyword evidence="4 9" id="KW-0456">Lyase</keyword>
<evidence type="ECO:0000256" key="1">
    <source>
        <dbReference type="ARBA" id="ARBA00004772"/>
    </source>
</evidence>
<dbReference type="EMBL" id="JAFREM010000029">
    <property type="protein sequence ID" value="MBO1307992.1"/>
    <property type="molecule type" value="Genomic_DNA"/>
</dbReference>
<dbReference type="CDD" id="cd06578">
    <property type="entry name" value="HemD"/>
    <property type="match status" value="1"/>
</dbReference>
<evidence type="ECO:0000256" key="8">
    <source>
        <dbReference type="ARBA" id="ARBA00048617"/>
    </source>
</evidence>
<dbReference type="InterPro" id="IPR036108">
    <property type="entry name" value="4pyrrol_syn_uPrphyn_synt_sf"/>
</dbReference>
<comment type="similarity">
    <text evidence="2 9">Belongs to the uroporphyrinogen-III synthase family.</text>
</comment>
<organism evidence="11 12">
    <name type="scientific">Candidatus Enterococcus moelleringii</name>
    <dbReference type="NCBI Taxonomy" id="2815325"/>
    <lineage>
        <taxon>Bacteria</taxon>
        <taxon>Bacillati</taxon>
        <taxon>Bacillota</taxon>
        <taxon>Bacilli</taxon>
        <taxon>Lactobacillales</taxon>
        <taxon>Enterococcaceae</taxon>
        <taxon>Enterococcus</taxon>
    </lineage>
</organism>
<dbReference type="PANTHER" id="PTHR38042:SF1">
    <property type="entry name" value="UROPORPHYRINOGEN-III SYNTHASE, CHLOROPLASTIC"/>
    <property type="match status" value="1"/>
</dbReference>
<dbReference type="InterPro" id="IPR039793">
    <property type="entry name" value="UROS/Hem4"/>
</dbReference>
<evidence type="ECO:0000259" key="10">
    <source>
        <dbReference type="Pfam" id="PF02602"/>
    </source>
</evidence>
<accession>A0ABS3LEC7</accession>
<keyword evidence="12" id="KW-1185">Reference proteome</keyword>
<dbReference type="Pfam" id="PF02602">
    <property type="entry name" value="HEM4"/>
    <property type="match status" value="1"/>
</dbReference>
<evidence type="ECO:0000256" key="3">
    <source>
        <dbReference type="ARBA" id="ARBA00013109"/>
    </source>
</evidence>
<evidence type="ECO:0000313" key="11">
    <source>
        <dbReference type="EMBL" id="MBO1307992.1"/>
    </source>
</evidence>
<dbReference type="PANTHER" id="PTHR38042">
    <property type="entry name" value="UROPORPHYRINOGEN-III SYNTHASE, CHLOROPLASTIC"/>
    <property type="match status" value="1"/>
</dbReference>
<evidence type="ECO:0000256" key="9">
    <source>
        <dbReference type="RuleBase" id="RU366031"/>
    </source>
</evidence>
<dbReference type="InterPro" id="IPR003754">
    <property type="entry name" value="4pyrrol_synth_uPrphyn_synth"/>
</dbReference>
<proteinExistence type="inferred from homology"/>
<comment type="function">
    <text evidence="6 9">Catalyzes cyclization of the linear tetrapyrrole, hydroxymethylbilane, to the macrocyclic uroporphyrinogen III.</text>
</comment>